<gene>
    <name evidence="4" type="ORF">GCM10009681_16100</name>
</gene>
<proteinExistence type="predicted"/>
<keyword evidence="5" id="KW-1185">Reference proteome</keyword>
<keyword evidence="2" id="KW-1133">Transmembrane helix</keyword>
<accession>A0ABP4W3D5</accession>
<feature type="region of interest" description="Disordered" evidence="1">
    <location>
        <begin position="196"/>
        <end position="221"/>
    </location>
</feature>
<reference evidence="5" key="1">
    <citation type="journal article" date="2019" name="Int. J. Syst. Evol. Microbiol.">
        <title>The Global Catalogue of Microorganisms (GCM) 10K type strain sequencing project: providing services to taxonomists for standard genome sequencing and annotation.</title>
        <authorList>
            <consortium name="The Broad Institute Genomics Platform"/>
            <consortium name="The Broad Institute Genome Sequencing Center for Infectious Disease"/>
            <person name="Wu L."/>
            <person name="Ma J."/>
        </authorList>
    </citation>
    <scope>NUCLEOTIDE SEQUENCE [LARGE SCALE GENOMIC DNA]</scope>
    <source>
        <strain evidence="5">JCM 13249</strain>
    </source>
</reference>
<dbReference type="PANTHER" id="PTHR10983:SF24">
    <property type="entry name" value="1-ACYLGLYCEROL-3-PHOSPHATE O-ACYLTRANSFERASE 3, ISOFORM E-RELATED"/>
    <property type="match status" value="1"/>
</dbReference>
<feature type="region of interest" description="Disordered" evidence="1">
    <location>
        <begin position="370"/>
        <end position="407"/>
    </location>
</feature>
<organism evidence="4 5">
    <name type="scientific">Luedemannella helvata</name>
    <dbReference type="NCBI Taxonomy" id="349315"/>
    <lineage>
        <taxon>Bacteria</taxon>
        <taxon>Bacillati</taxon>
        <taxon>Actinomycetota</taxon>
        <taxon>Actinomycetes</taxon>
        <taxon>Micromonosporales</taxon>
        <taxon>Micromonosporaceae</taxon>
        <taxon>Luedemannella</taxon>
    </lineage>
</organism>
<evidence type="ECO:0000313" key="4">
    <source>
        <dbReference type="EMBL" id="GAA1745891.1"/>
    </source>
</evidence>
<feature type="compositionally biased region" description="Low complexity" evidence="1">
    <location>
        <begin position="200"/>
        <end position="214"/>
    </location>
</feature>
<feature type="transmembrane region" description="Helical" evidence="2">
    <location>
        <begin position="12"/>
        <end position="37"/>
    </location>
</feature>
<dbReference type="Pfam" id="PF01553">
    <property type="entry name" value="Acyltransferase"/>
    <property type="match status" value="1"/>
</dbReference>
<evidence type="ECO:0000256" key="1">
    <source>
        <dbReference type="SAM" id="MobiDB-lite"/>
    </source>
</evidence>
<feature type="compositionally biased region" description="Acidic residues" evidence="1">
    <location>
        <begin position="388"/>
        <end position="407"/>
    </location>
</feature>
<feature type="transmembrane region" description="Helical" evidence="2">
    <location>
        <begin position="49"/>
        <end position="72"/>
    </location>
</feature>
<dbReference type="PANTHER" id="PTHR10983">
    <property type="entry name" value="1-ACYLGLYCEROL-3-PHOSPHATE ACYLTRANSFERASE-RELATED"/>
    <property type="match status" value="1"/>
</dbReference>
<keyword evidence="2" id="KW-0472">Membrane</keyword>
<evidence type="ECO:0000259" key="3">
    <source>
        <dbReference type="SMART" id="SM00563"/>
    </source>
</evidence>
<comment type="caution">
    <text evidence="4">The sequence shown here is derived from an EMBL/GenBank/DDBJ whole genome shotgun (WGS) entry which is preliminary data.</text>
</comment>
<sequence length="407" mass="45465">MVPPKVVRRLVVAPLVIVLALTLLLLSPFLSLLALLLPSRYGRRRTMRLIWFAVVWALMEAMALLACLGMWVSSGFGGRIRSRVYQERHYALMGWFLGRIFRIATRVFDLRVEIDEPERTPEELRARLARPVIVLSRHAGPGDSFLLVHHLLNRYQRRPRIVMKAALQLDPSIDVVINRLPHAFVRPRSVVLPGGSGGVTADTAVSEESTASEEPGSRESPVIGEIRRLAAGLANDGALVIFPEGGNFTRTRWRLGIQRLEQRRRYADAWRARRMTNLLPPRSGGVTAALQAAPAADVIFVAHTGLDDLVTVADVWRGLPMETVIKARWWRVVATDVPRTHEALVPWLFDWWERIDAWIAHQRVLRGGDLPREAEPARDTGSAGEIEPAGDIEPAGEIEPAQDAEPA</sequence>
<dbReference type="Proteomes" id="UP001500655">
    <property type="component" value="Unassembled WGS sequence"/>
</dbReference>
<evidence type="ECO:0000256" key="2">
    <source>
        <dbReference type="SAM" id="Phobius"/>
    </source>
</evidence>
<name>A0ABP4W3D5_9ACTN</name>
<feature type="domain" description="Phospholipid/glycerol acyltransferase" evidence="3">
    <location>
        <begin position="132"/>
        <end position="306"/>
    </location>
</feature>
<dbReference type="InterPro" id="IPR002123">
    <property type="entry name" value="Plipid/glycerol_acylTrfase"/>
</dbReference>
<dbReference type="SMART" id="SM00563">
    <property type="entry name" value="PlsC"/>
    <property type="match status" value="1"/>
</dbReference>
<protein>
    <recommendedName>
        <fullName evidence="3">Phospholipid/glycerol acyltransferase domain-containing protein</fullName>
    </recommendedName>
</protein>
<dbReference type="EMBL" id="BAAALS010000006">
    <property type="protein sequence ID" value="GAA1745891.1"/>
    <property type="molecule type" value="Genomic_DNA"/>
</dbReference>
<evidence type="ECO:0000313" key="5">
    <source>
        <dbReference type="Proteomes" id="UP001500655"/>
    </source>
</evidence>
<keyword evidence="2" id="KW-0812">Transmembrane</keyword>
<dbReference type="RefSeq" id="WP_344078525.1">
    <property type="nucleotide sequence ID" value="NZ_BAAALS010000006.1"/>
</dbReference>